<dbReference type="PANTHER" id="PTHR16092">
    <property type="entry name" value="SEC3/SYNTAXIN-RELATED"/>
    <property type="match status" value="1"/>
</dbReference>
<dbReference type="EMBL" id="JAKOGI010000694">
    <property type="protein sequence ID" value="KAJ8431357.1"/>
    <property type="molecule type" value="Genomic_DNA"/>
</dbReference>
<dbReference type="GO" id="GO:0000145">
    <property type="term" value="C:exocyst"/>
    <property type="evidence" value="ECO:0007669"/>
    <property type="project" value="TreeGrafter"/>
</dbReference>
<protein>
    <submittedName>
        <fullName evidence="1">Uncharacterized protein</fullName>
    </submittedName>
</protein>
<dbReference type="GO" id="GO:0005886">
    <property type="term" value="C:plasma membrane"/>
    <property type="evidence" value="ECO:0007669"/>
    <property type="project" value="TreeGrafter"/>
</dbReference>
<dbReference type="GO" id="GO:0005546">
    <property type="term" value="F:phosphatidylinositol-4,5-bisphosphate binding"/>
    <property type="evidence" value="ECO:0007669"/>
    <property type="project" value="TreeGrafter"/>
</dbReference>
<dbReference type="GO" id="GO:0006887">
    <property type="term" value="P:exocytosis"/>
    <property type="evidence" value="ECO:0007669"/>
    <property type="project" value="TreeGrafter"/>
</dbReference>
<evidence type="ECO:0000313" key="1">
    <source>
        <dbReference type="EMBL" id="KAJ8431357.1"/>
    </source>
</evidence>
<accession>A0A9Q1JUY7</accession>
<dbReference type="Proteomes" id="UP001153076">
    <property type="component" value="Unassembled WGS sequence"/>
</dbReference>
<keyword evidence="2" id="KW-1185">Reference proteome</keyword>
<name>A0A9Q1JUY7_9CARY</name>
<sequence length="205" mass="22803">MHGITERYLSGQKADAAGYVRLMLGDLESRISMYFSRVRSSLDVHLTSGILNFDLKYSICICLQYVDEACHQIERNEKNLRQMGVLPYIPRFAALATRMEQYIQGQSRDLVDQAYTKFEEGYIFWGVGINELGRDPPQPGLSLTHVLGRTNQFVGALSLSLSLWGLSPLFSVGEVHVSPRSSEVSLKPAGSWVSGSRHGSFAGNL</sequence>
<proteinExistence type="predicted"/>
<reference evidence="1" key="1">
    <citation type="submission" date="2022-04" db="EMBL/GenBank/DDBJ databases">
        <title>Carnegiea gigantea Genome sequencing and assembly v2.</title>
        <authorList>
            <person name="Copetti D."/>
            <person name="Sanderson M.J."/>
            <person name="Burquez A."/>
            <person name="Wojciechowski M.F."/>
        </authorList>
    </citation>
    <scope>NUCLEOTIDE SEQUENCE</scope>
    <source>
        <strain evidence="1">SGP5-SGP5p</strain>
        <tissue evidence="1">Aerial part</tissue>
    </source>
</reference>
<gene>
    <name evidence="1" type="ORF">Cgig2_002080</name>
</gene>
<dbReference type="OrthoDB" id="1743354at2759"/>
<evidence type="ECO:0000313" key="2">
    <source>
        <dbReference type="Proteomes" id="UP001153076"/>
    </source>
</evidence>
<dbReference type="GO" id="GO:0006893">
    <property type="term" value="P:Golgi to plasma membrane transport"/>
    <property type="evidence" value="ECO:0007669"/>
    <property type="project" value="TreeGrafter"/>
</dbReference>
<organism evidence="1 2">
    <name type="scientific">Carnegiea gigantea</name>
    <dbReference type="NCBI Taxonomy" id="171969"/>
    <lineage>
        <taxon>Eukaryota</taxon>
        <taxon>Viridiplantae</taxon>
        <taxon>Streptophyta</taxon>
        <taxon>Embryophyta</taxon>
        <taxon>Tracheophyta</taxon>
        <taxon>Spermatophyta</taxon>
        <taxon>Magnoliopsida</taxon>
        <taxon>eudicotyledons</taxon>
        <taxon>Gunneridae</taxon>
        <taxon>Pentapetalae</taxon>
        <taxon>Caryophyllales</taxon>
        <taxon>Cactineae</taxon>
        <taxon>Cactaceae</taxon>
        <taxon>Cactoideae</taxon>
        <taxon>Echinocereeae</taxon>
        <taxon>Carnegiea</taxon>
    </lineage>
</organism>
<dbReference type="AlphaFoldDB" id="A0A9Q1JUY7"/>
<comment type="caution">
    <text evidence="1">The sequence shown here is derived from an EMBL/GenBank/DDBJ whole genome shotgun (WGS) entry which is preliminary data.</text>
</comment>
<dbReference type="PANTHER" id="PTHR16092:SF14">
    <property type="entry name" value="EXOCYST COMPLEX COMPONENT 1 ISOFORM X1"/>
    <property type="match status" value="1"/>
</dbReference>